<dbReference type="EMBL" id="JARIHO010000058">
    <property type="protein sequence ID" value="KAJ7318343.1"/>
    <property type="molecule type" value="Genomic_DNA"/>
</dbReference>
<evidence type="ECO:0000256" key="1">
    <source>
        <dbReference type="SAM" id="MobiDB-lite"/>
    </source>
</evidence>
<gene>
    <name evidence="2" type="ORF">DFH08DRAFT_714817</name>
</gene>
<dbReference type="AlphaFoldDB" id="A0AAD6ZDY6"/>
<name>A0AAD6ZDY6_9AGAR</name>
<accession>A0AAD6ZDY6</accession>
<feature type="compositionally biased region" description="Basic and acidic residues" evidence="1">
    <location>
        <begin position="55"/>
        <end position="65"/>
    </location>
</feature>
<organism evidence="2 3">
    <name type="scientific">Mycena albidolilacea</name>
    <dbReference type="NCBI Taxonomy" id="1033008"/>
    <lineage>
        <taxon>Eukaryota</taxon>
        <taxon>Fungi</taxon>
        <taxon>Dikarya</taxon>
        <taxon>Basidiomycota</taxon>
        <taxon>Agaricomycotina</taxon>
        <taxon>Agaricomycetes</taxon>
        <taxon>Agaricomycetidae</taxon>
        <taxon>Agaricales</taxon>
        <taxon>Marasmiineae</taxon>
        <taxon>Mycenaceae</taxon>
        <taxon>Mycena</taxon>
    </lineage>
</organism>
<protein>
    <submittedName>
        <fullName evidence="2">Uncharacterized protein</fullName>
    </submittedName>
</protein>
<evidence type="ECO:0000313" key="2">
    <source>
        <dbReference type="EMBL" id="KAJ7318343.1"/>
    </source>
</evidence>
<sequence>MIHSYRAWRGVNTGVKNLHPSLVSKTGGDDVLLPFAPIGRWQLIRSDQEIANKRVSAIDKTKKSSAETPAKRKNPAPVSVRPSKKRKLPPPAPVGLMWDRVNYSCAYDTLFVRLYHIWNGHGPLWTNRFASVTEYTDQLGKGFESYALKTRTSETVRDQVRRSLATANPTGFPNGPEFTFLYMLTDTMFGSCFWGRETLKCLKCNLVDNVTQGYPCTRTVYKDVGLKATYKDEYMLSHWLNALKISRTFGRCTVCKGGLARIEVPVIAPPVLHFALDDSSIRLDPSFNITVWQATVRYALRSVIYIGNHHFTTRILKENGDVWFHDGIETGLTCIAEGQALLGI</sequence>
<comment type="caution">
    <text evidence="2">The sequence shown here is derived from an EMBL/GenBank/DDBJ whole genome shotgun (WGS) entry which is preliminary data.</text>
</comment>
<proteinExistence type="predicted"/>
<feature type="region of interest" description="Disordered" evidence="1">
    <location>
        <begin position="55"/>
        <end position="89"/>
    </location>
</feature>
<reference evidence="2" key="1">
    <citation type="submission" date="2023-03" db="EMBL/GenBank/DDBJ databases">
        <title>Massive genome expansion in bonnet fungi (Mycena s.s.) driven by repeated elements and novel gene families across ecological guilds.</title>
        <authorList>
            <consortium name="Lawrence Berkeley National Laboratory"/>
            <person name="Harder C.B."/>
            <person name="Miyauchi S."/>
            <person name="Viragh M."/>
            <person name="Kuo A."/>
            <person name="Thoen E."/>
            <person name="Andreopoulos B."/>
            <person name="Lu D."/>
            <person name="Skrede I."/>
            <person name="Drula E."/>
            <person name="Henrissat B."/>
            <person name="Morin E."/>
            <person name="Kohler A."/>
            <person name="Barry K."/>
            <person name="LaButti K."/>
            <person name="Morin E."/>
            <person name="Salamov A."/>
            <person name="Lipzen A."/>
            <person name="Mereny Z."/>
            <person name="Hegedus B."/>
            <person name="Baldrian P."/>
            <person name="Stursova M."/>
            <person name="Weitz H."/>
            <person name="Taylor A."/>
            <person name="Grigoriev I.V."/>
            <person name="Nagy L.G."/>
            <person name="Martin F."/>
            <person name="Kauserud H."/>
        </authorList>
    </citation>
    <scope>NUCLEOTIDE SEQUENCE</scope>
    <source>
        <strain evidence="2">CBHHK002</strain>
    </source>
</reference>
<evidence type="ECO:0000313" key="3">
    <source>
        <dbReference type="Proteomes" id="UP001218218"/>
    </source>
</evidence>
<dbReference type="Proteomes" id="UP001218218">
    <property type="component" value="Unassembled WGS sequence"/>
</dbReference>
<keyword evidence="3" id="KW-1185">Reference proteome</keyword>